<organism evidence="2 3">
    <name type="scientific">Salarias fasciatus</name>
    <name type="common">Jewelled blenny</name>
    <name type="synonym">Blennius fasciatus</name>
    <dbReference type="NCBI Taxonomy" id="181472"/>
    <lineage>
        <taxon>Eukaryota</taxon>
        <taxon>Metazoa</taxon>
        <taxon>Chordata</taxon>
        <taxon>Craniata</taxon>
        <taxon>Vertebrata</taxon>
        <taxon>Euteleostomi</taxon>
        <taxon>Actinopterygii</taxon>
        <taxon>Neopterygii</taxon>
        <taxon>Teleostei</taxon>
        <taxon>Neoteleostei</taxon>
        <taxon>Acanthomorphata</taxon>
        <taxon>Ovalentaria</taxon>
        <taxon>Blenniimorphae</taxon>
        <taxon>Blenniiformes</taxon>
        <taxon>Blennioidei</taxon>
        <taxon>Blenniidae</taxon>
        <taxon>Salariinae</taxon>
        <taxon>Salarias</taxon>
    </lineage>
</organism>
<dbReference type="SUPFAM" id="SSF50494">
    <property type="entry name" value="Trypsin-like serine proteases"/>
    <property type="match status" value="1"/>
</dbReference>
<reference evidence="2" key="3">
    <citation type="submission" date="2025-09" db="UniProtKB">
        <authorList>
            <consortium name="Ensembl"/>
        </authorList>
    </citation>
    <scope>IDENTIFICATION</scope>
</reference>
<feature type="signal peptide" evidence="1">
    <location>
        <begin position="1"/>
        <end position="19"/>
    </location>
</feature>
<protein>
    <recommendedName>
        <fullName evidence="4">Peptidase S1 domain-containing protein</fullName>
    </recommendedName>
</protein>
<evidence type="ECO:0000313" key="3">
    <source>
        <dbReference type="Proteomes" id="UP000472267"/>
    </source>
</evidence>
<evidence type="ECO:0000313" key="2">
    <source>
        <dbReference type="Ensembl" id="ENSSFAP00005004312.1"/>
    </source>
</evidence>
<accession>A0A672FF19</accession>
<keyword evidence="3" id="KW-1185">Reference proteome</keyword>
<keyword evidence="1" id="KW-0732">Signal</keyword>
<reference evidence="2" key="1">
    <citation type="submission" date="2019-06" db="EMBL/GenBank/DDBJ databases">
        <authorList>
            <consortium name="Wellcome Sanger Institute Data Sharing"/>
        </authorList>
    </citation>
    <scope>NUCLEOTIDE SEQUENCE [LARGE SCALE GENOMIC DNA]</scope>
</reference>
<dbReference type="AlphaFoldDB" id="A0A672FF19"/>
<sequence length="101" mass="11167">IDALVLLLLSCSKTQMLHALQILLNLNYLFIPPECDDSYPSKITDRTVINISLCFLPSCPLQVDSGGPLEGRGCARSNYPGVYTKVCSLMPWIEDTLAKYS</sequence>
<proteinExistence type="predicted"/>
<feature type="chain" id="PRO_5025690095" description="Peptidase S1 domain-containing protein" evidence="1">
    <location>
        <begin position="20"/>
        <end position="101"/>
    </location>
</feature>
<dbReference type="Proteomes" id="UP000472267">
    <property type="component" value="Chromosome 11"/>
</dbReference>
<dbReference type="InterPro" id="IPR043504">
    <property type="entry name" value="Peptidase_S1_PA_chymotrypsin"/>
</dbReference>
<name>A0A672FF19_SALFA</name>
<evidence type="ECO:0008006" key="4">
    <source>
        <dbReference type="Google" id="ProtNLM"/>
    </source>
</evidence>
<evidence type="ECO:0000256" key="1">
    <source>
        <dbReference type="SAM" id="SignalP"/>
    </source>
</evidence>
<reference evidence="2" key="2">
    <citation type="submission" date="2025-08" db="UniProtKB">
        <authorList>
            <consortium name="Ensembl"/>
        </authorList>
    </citation>
    <scope>IDENTIFICATION</scope>
</reference>
<dbReference type="InParanoid" id="A0A672FF19"/>
<dbReference type="InterPro" id="IPR009003">
    <property type="entry name" value="Peptidase_S1_PA"/>
</dbReference>
<dbReference type="Ensembl" id="ENSSFAT00005004598.1">
    <property type="protein sequence ID" value="ENSSFAP00005004312.1"/>
    <property type="gene ID" value="ENSSFAG00005002863.1"/>
</dbReference>
<dbReference type="Gene3D" id="2.40.10.10">
    <property type="entry name" value="Trypsin-like serine proteases"/>
    <property type="match status" value="1"/>
</dbReference>